<dbReference type="EC" id="2.3.-.-" evidence="2"/>
<dbReference type="Proteomes" id="UP001589896">
    <property type="component" value="Unassembled WGS sequence"/>
</dbReference>
<evidence type="ECO:0000259" key="1">
    <source>
        <dbReference type="PROSITE" id="PS51186"/>
    </source>
</evidence>
<dbReference type="Pfam" id="PF00583">
    <property type="entry name" value="Acetyltransf_1"/>
    <property type="match status" value="1"/>
</dbReference>
<feature type="domain" description="N-acetyltransferase" evidence="1">
    <location>
        <begin position="17"/>
        <end position="193"/>
    </location>
</feature>
<dbReference type="EMBL" id="JBHLTG010000002">
    <property type="protein sequence ID" value="MFC0678516.1"/>
    <property type="molecule type" value="Genomic_DNA"/>
</dbReference>
<dbReference type="Gene3D" id="3.40.630.30">
    <property type="match status" value="1"/>
</dbReference>
<dbReference type="SUPFAM" id="SSF55729">
    <property type="entry name" value="Acyl-CoA N-acyltransferases (Nat)"/>
    <property type="match status" value="1"/>
</dbReference>
<sequence>MAELEVHPAIGRFDDVAAILAPRGVDAPACWCLSYRVTSGENNRLRGAERPEFVRKLTEREPSPGMVAYVDGEPAGWCGSGLRSQMGRLVRSRTIPMVDERAVWSIVCFVVKTPYRRQGVARALLDATVEYARGQHVAAVEAYPVDTEGDKISSTFAYMGTTSFYEKAGFERVLRTEARSGGRPRWIMRKDLSA</sequence>
<evidence type="ECO:0000313" key="2">
    <source>
        <dbReference type="EMBL" id="MFC0678516.1"/>
    </source>
</evidence>
<keyword evidence="3" id="KW-1185">Reference proteome</keyword>
<dbReference type="InterPro" id="IPR016181">
    <property type="entry name" value="Acyl_CoA_acyltransferase"/>
</dbReference>
<dbReference type="InterPro" id="IPR000182">
    <property type="entry name" value="GNAT_dom"/>
</dbReference>
<dbReference type="GO" id="GO:0016746">
    <property type="term" value="F:acyltransferase activity"/>
    <property type="evidence" value="ECO:0007669"/>
    <property type="project" value="UniProtKB-KW"/>
</dbReference>
<dbReference type="RefSeq" id="WP_386668442.1">
    <property type="nucleotide sequence ID" value="NZ_JBHLTG010000002.1"/>
</dbReference>
<reference evidence="2 3" key="1">
    <citation type="submission" date="2024-09" db="EMBL/GenBank/DDBJ databases">
        <authorList>
            <person name="Sun Q."/>
            <person name="Mori K."/>
        </authorList>
    </citation>
    <scope>NUCLEOTIDE SEQUENCE [LARGE SCALE GENOMIC DNA]</scope>
    <source>
        <strain evidence="2 3">KCTC 23076</strain>
    </source>
</reference>
<comment type="caution">
    <text evidence="2">The sequence shown here is derived from an EMBL/GenBank/DDBJ whole genome shotgun (WGS) entry which is preliminary data.</text>
</comment>
<organism evidence="2 3">
    <name type="scientific">Lysobacter korlensis</name>
    <dbReference type="NCBI Taxonomy" id="553636"/>
    <lineage>
        <taxon>Bacteria</taxon>
        <taxon>Pseudomonadati</taxon>
        <taxon>Pseudomonadota</taxon>
        <taxon>Gammaproteobacteria</taxon>
        <taxon>Lysobacterales</taxon>
        <taxon>Lysobacteraceae</taxon>
        <taxon>Lysobacter</taxon>
    </lineage>
</organism>
<protein>
    <submittedName>
        <fullName evidence="2">GNAT family N-acetyltransferase</fullName>
        <ecNumber evidence="2">2.3.-.-</ecNumber>
    </submittedName>
</protein>
<dbReference type="PROSITE" id="PS51186">
    <property type="entry name" value="GNAT"/>
    <property type="match status" value="1"/>
</dbReference>
<accession>A0ABV6RNG4</accession>
<proteinExistence type="predicted"/>
<dbReference type="CDD" id="cd04301">
    <property type="entry name" value="NAT_SF"/>
    <property type="match status" value="1"/>
</dbReference>
<keyword evidence="2" id="KW-0012">Acyltransferase</keyword>
<name>A0ABV6RNG4_9GAMM</name>
<evidence type="ECO:0000313" key="3">
    <source>
        <dbReference type="Proteomes" id="UP001589896"/>
    </source>
</evidence>
<gene>
    <name evidence="2" type="ORF">ACFFGH_11770</name>
</gene>
<keyword evidence="2" id="KW-0808">Transferase</keyword>